<evidence type="ECO:0000313" key="2">
    <source>
        <dbReference type="Proteomes" id="UP000015105"/>
    </source>
</evidence>
<dbReference type="Proteomes" id="UP000015105">
    <property type="component" value="Chromosome 1D"/>
</dbReference>
<reference evidence="1" key="5">
    <citation type="journal article" date="2021" name="G3 (Bethesda)">
        <title>Aegilops tauschii genome assembly Aet v5.0 features greater sequence contiguity and improved annotation.</title>
        <authorList>
            <person name="Wang L."/>
            <person name="Zhu T."/>
            <person name="Rodriguez J.C."/>
            <person name="Deal K.R."/>
            <person name="Dubcovsky J."/>
            <person name="McGuire P.E."/>
            <person name="Lux T."/>
            <person name="Spannagl M."/>
            <person name="Mayer K.F.X."/>
            <person name="Baldrich P."/>
            <person name="Meyers B.C."/>
            <person name="Huo N."/>
            <person name="Gu Y.Q."/>
            <person name="Zhou H."/>
            <person name="Devos K.M."/>
            <person name="Bennetzen J.L."/>
            <person name="Unver T."/>
            <person name="Budak H."/>
            <person name="Gulick P.J."/>
            <person name="Galiba G."/>
            <person name="Kalapos B."/>
            <person name="Nelson D.R."/>
            <person name="Li P."/>
            <person name="You F.M."/>
            <person name="Luo M.C."/>
            <person name="Dvorak J."/>
        </authorList>
    </citation>
    <scope>NUCLEOTIDE SEQUENCE [LARGE SCALE GENOMIC DNA]</scope>
    <source>
        <strain evidence="1">cv. AL8/78</strain>
    </source>
</reference>
<proteinExistence type="predicted"/>
<reference evidence="1" key="3">
    <citation type="journal article" date="2017" name="Nature">
        <title>Genome sequence of the progenitor of the wheat D genome Aegilops tauschii.</title>
        <authorList>
            <person name="Luo M.C."/>
            <person name="Gu Y.Q."/>
            <person name="Puiu D."/>
            <person name="Wang H."/>
            <person name="Twardziok S.O."/>
            <person name="Deal K.R."/>
            <person name="Huo N."/>
            <person name="Zhu T."/>
            <person name="Wang L."/>
            <person name="Wang Y."/>
            <person name="McGuire P.E."/>
            <person name="Liu S."/>
            <person name="Long H."/>
            <person name="Ramasamy R.K."/>
            <person name="Rodriguez J.C."/>
            <person name="Van S.L."/>
            <person name="Yuan L."/>
            <person name="Wang Z."/>
            <person name="Xia Z."/>
            <person name="Xiao L."/>
            <person name="Anderson O.D."/>
            <person name="Ouyang S."/>
            <person name="Liang Y."/>
            <person name="Zimin A.V."/>
            <person name="Pertea G."/>
            <person name="Qi P."/>
            <person name="Bennetzen J.L."/>
            <person name="Dai X."/>
            <person name="Dawson M.W."/>
            <person name="Muller H.G."/>
            <person name="Kugler K."/>
            <person name="Rivarola-Duarte L."/>
            <person name="Spannagl M."/>
            <person name="Mayer K.F.X."/>
            <person name="Lu F.H."/>
            <person name="Bevan M.W."/>
            <person name="Leroy P."/>
            <person name="Li P."/>
            <person name="You F.M."/>
            <person name="Sun Q."/>
            <person name="Liu Z."/>
            <person name="Lyons E."/>
            <person name="Wicker T."/>
            <person name="Salzberg S.L."/>
            <person name="Devos K.M."/>
            <person name="Dvorak J."/>
        </authorList>
    </citation>
    <scope>NUCLEOTIDE SEQUENCE [LARGE SCALE GENOMIC DNA]</scope>
    <source>
        <strain evidence="1">cv. AL8/78</strain>
    </source>
</reference>
<name>A0A452Y561_AEGTS</name>
<evidence type="ECO:0000313" key="1">
    <source>
        <dbReference type="EnsemblPlants" id="AET1Gv20295700.6"/>
    </source>
</evidence>
<reference evidence="2" key="1">
    <citation type="journal article" date="2014" name="Science">
        <title>Ancient hybridizations among the ancestral genomes of bread wheat.</title>
        <authorList>
            <consortium name="International Wheat Genome Sequencing Consortium,"/>
            <person name="Marcussen T."/>
            <person name="Sandve S.R."/>
            <person name="Heier L."/>
            <person name="Spannagl M."/>
            <person name="Pfeifer M."/>
            <person name="Jakobsen K.S."/>
            <person name="Wulff B.B."/>
            <person name="Steuernagel B."/>
            <person name="Mayer K.F."/>
            <person name="Olsen O.A."/>
        </authorList>
    </citation>
    <scope>NUCLEOTIDE SEQUENCE [LARGE SCALE GENOMIC DNA]</scope>
    <source>
        <strain evidence="2">cv. AL8/78</strain>
    </source>
</reference>
<dbReference type="Gramene" id="AET1Gv20295700.6">
    <property type="protein sequence ID" value="AET1Gv20295700.6"/>
    <property type="gene ID" value="AET1Gv20295700"/>
</dbReference>
<keyword evidence="2" id="KW-1185">Reference proteome</keyword>
<dbReference type="AlphaFoldDB" id="A0A452Y561"/>
<sequence>MNLYPNLYAGDEISVYQRCSNVSVAQYTTPLNRSLFILLPLRFPSSSFHFASARRHHAAFSAAAVKMK</sequence>
<accession>A0A452Y561</accession>
<protein>
    <submittedName>
        <fullName evidence="1">Uncharacterized protein</fullName>
    </submittedName>
</protein>
<organism evidence="1 2">
    <name type="scientific">Aegilops tauschii subsp. strangulata</name>
    <name type="common">Goatgrass</name>
    <dbReference type="NCBI Taxonomy" id="200361"/>
    <lineage>
        <taxon>Eukaryota</taxon>
        <taxon>Viridiplantae</taxon>
        <taxon>Streptophyta</taxon>
        <taxon>Embryophyta</taxon>
        <taxon>Tracheophyta</taxon>
        <taxon>Spermatophyta</taxon>
        <taxon>Magnoliopsida</taxon>
        <taxon>Liliopsida</taxon>
        <taxon>Poales</taxon>
        <taxon>Poaceae</taxon>
        <taxon>BOP clade</taxon>
        <taxon>Pooideae</taxon>
        <taxon>Triticodae</taxon>
        <taxon>Triticeae</taxon>
        <taxon>Triticinae</taxon>
        <taxon>Aegilops</taxon>
    </lineage>
</organism>
<dbReference type="EnsemblPlants" id="AET1Gv20295700.6">
    <property type="protein sequence ID" value="AET1Gv20295700.6"/>
    <property type="gene ID" value="AET1Gv20295700"/>
</dbReference>
<reference evidence="1" key="4">
    <citation type="submission" date="2019-03" db="UniProtKB">
        <authorList>
            <consortium name="EnsemblPlants"/>
        </authorList>
    </citation>
    <scope>IDENTIFICATION</scope>
</reference>
<reference evidence="2" key="2">
    <citation type="journal article" date="2017" name="Nat. Plants">
        <title>The Aegilops tauschii genome reveals multiple impacts of transposons.</title>
        <authorList>
            <person name="Zhao G."/>
            <person name="Zou C."/>
            <person name="Li K."/>
            <person name="Wang K."/>
            <person name="Li T."/>
            <person name="Gao L."/>
            <person name="Zhang X."/>
            <person name="Wang H."/>
            <person name="Yang Z."/>
            <person name="Liu X."/>
            <person name="Jiang W."/>
            <person name="Mao L."/>
            <person name="Kong X."/>
            <person name="Jiao Y."/>
            <person name="Jia J."/>
        </authorList>
    </citation>
    <scope>NUCLEOTIDE SEQUENCE [LARGE SCALE GENOMIC DNA]</scope>
    <source>
        <strain evidence="2">cv. AL8/78</strain>
    </source>
</reference>